<dbReference type="AlphaFoldDB" id="A0A8H5L090"/>
<keyword evidence="2" id="KW-1185">Reference proteome</keyword>
<dbReference type="Proteomes" id="UP000544095">
    <property type="component" value="Unassembled WGS sequence"/>
</dbReference>
<protein>
    <submittedName>
        <fullName evidence="1">Uncharacterized protein</fullName>
    </submittedName>
</protein>
<accession>A0A8H5L090</accession>
<organism evidence="1 2">
    <name type="scientific">Fusarium pseudoanthophilum</name>
    <dbReference type="NCBI Taxonomy" id="48495"/>
    <lineage>
        <taxon>Eukaryota</taxon>
        <taxon>Fungi</taxon>
        <taxon>Dikarya</taxon>
        <taxon>Ascomycota</taxon>
        <taxon>Pezizomycotina</taxon>
        <taxon>Sordariomycetes</taxon>
        <taxon>Hypocreomycetidae</taxon>
        <taxon>Hypocreales</taxon>
        <taxon>Nectriaceae</taxon>
        <taxon>Fusarium</taxon>
        <taxon>Fusarium fujikuroi species complex</taxon>
    </lineage>
</organism>
<gene>
    <name evidence="1" type="ORF">FPANT_8030</name>
</gene>
<dbReference type="EMBL" id="JAAOAR010000395">
    <property type="protein sequence ID" value="KAF5583919.1"/>
    <property type="molecule type" value="Genomic_DNA"/>
</dbReference>
<comment type="caution">
    <text evidence="1">The sequence shown here is derived from an EMBL/GenBank/DDBJ whole genome shotgun (WGS) entry which is preliminary data.</text>
</comment>
<name>A0A8H5L090_9HYPO</name>
<sequence>MPSAHGSIQSTQPDKFTATFDIDGSFYVFSGNINPPTQTFESQAAILEYNSIESLEGSQQFTGTIGSRDEASFTFNDGTVIKAPLDIPVNPASHVGGTGTWAQG</sequence>
<evidence type="ECO:0000313" key="1">
    <source>
        <dbReference type="EMBL" id="KAF5583919.1"/>
    </source>
</evidence>
<proteinExistence type="predicted"/>
<reference evidence="1 2" key="1">
    <citation type="submission" date="2020-05" db="EMBL/GenBank/DDBJ databases">
        <title>Identification and distribution of gene clusters putatively required for synthesis of sphingolipid metabolism inhibitors in phylogenetically diverse species of the filamentous fungus Fusarium.</title>
        <authorList>
            <person name="Kim H.-S."/>
            <person name="Busman M."/>
            <person name="Brown D.W."/>
            <person name="Divon H."/>
            <person name="Uhlig S."/>
            <person name="Proctor R.H."/>
        </authorList>
    </citation>
    <scope>NUCLEOTIDE SEQUENCE [LARGE SCALE GENOMIC DNA]</scope>
    <source>
        <strain evidence="1 2">NRRL 25211</strain>
    </source>
</reference>
<evidence type="ECO:0000313" key="2">
    <source>
        <dbReference type="Proteomes" id="UP000544095"/>
    </source>
</evidence>